<evidence type="ECO:0000313" key="1">
    <source>
        <dbReference type="EMBL" id="CAG8625715.1"/>
    </source>
</evidence>
<gene>
    <name evidence="1" type="ORF">SCALOS_LOCUS7799</name>
</gene>
<organism evidence="1 2">
    <name type="scientific">Scutellospora calospora</name>
    <dbReference type="NCBI Taxonomy" id="85575"/>
    <lineage>
        <taxon>Eukaryota</taxon>
        <taxon>Fungi</taxon>
        <taxon>Fungi incertae sedis</taxon>
        <taxon>Mucoromycota</taxon>
        <taxon>Glomeromycotina</taxon>
        <taxon>Glomeromycetes</taxon>
        <taxon>Diversisporales</taxon>
        <taxon>Gigasporaceae</taxon>
        <taxon>Scutellospora</taxon>
    </lineage>
</organism>
<name>A0ACA9N057_9GLOM</name>
<accession>A0ACA9N057</accession>
<sequence>MQLKHENNEEILADRAIIPHRNDVYYLYQKYRELHVGDQNGEGMFNRLEKEVAEFNNNKKGIAWMQPYVASEKDKLGQPFILVIITC</sequence>
<dbReference type="Proteomes" id="UP000789860">
    <property type="component" value="Unassembled WGS sequence"/>
</dbReference>
<comment type="caution">
    <text evidence="1">The sequence shown here is derived from an EMBL/GenBank/DDBJ whole genome shotgun (WGS) entry which is preliminary data.</text>
</comment>
<reference evidence="1" key="1">
    <citation type="submission" date="2021-06" db="EMBL/GenBank/DDBJ databases">
        <authorList>
            <person name="Kallberg Y."/>
            <person name="Tangrot J."/>
            <person name="Rosling A."/>
        </authorList>
    </citation>
    <scope>NUCLEOTIDE SEQUENCE</scope>
    <source>
        <strain evidence="1">AU212A</strain>
    </source>
</reference>
<feature type="non-terminal residue" evidence="1">
    <location>
        <position position="87"/>
    </location>
</feature>
<proteinExistence type="predicted"/>
<evidence type="ECO:0000313" key="2">
    <source>
        <dbReference type="Proteomes" id="UP000789860"/>
    </source>
</evidence>
<dbReference type="EMBL" id="CAJVPM010018590">
    <property type="protein sequence ID" value="CAG8625715.1"/>
    <property type="molecule type" value="Genomic_DNA"/>
</dbReference>
<keyword evidence="2" id="KW-1185">Reference proteome</keyword>
<protein>
    <submittedName>
        <fullName evidence="1">3334_t:CDS:1</fullName>
    </submittedName>
</protein>